<keyword evidence="3" id="KW-0813">Transport</keyword>
<gene>
    <name evidence="12" type="ORF">RCG21_00455</name>
</gene>
<protein>
    <submittedName>
        <fullName evidence="12">Xylose ABC transporter ATP-binding protein</fullName>
    </submittedName>
</protein>
<dbReference type="InterPro" id="IPR017871">
    <property type="entry name" value="ABC_transporter-like_CS"/>
</dbReference>
<evidence type="ECO:0000313" key="13">
    <source>
        <dbReference type="Proteomes" id="UP001178888"/>
    </source>
</evidence>
<evidence type="ECO:0000256" key="3">
    <source>
        <dbReference type="ARBA" id="ARBA00022448"/>
    </source>
</evidence>
<accession>A0AA90R3G5</accession>
<evidence type="ECO:0000256" key="8">
    <source>
        <dbReference type="ARBA" id="ARBA00022840"/>
    </source>
</evidence>
<keyword evidence="9" id="KW-1278">Translocase</keyword>
<dbReference type="InterPro" id="IPR003439">
    <property type="entry name" value="ABC_transporter-like_ATP-bd"/>
</dbReference>
<dbReference type="FunFam" id="3.40.50.300:FF:000127">
    <property type="entry name" value="Ribose import ATP-binding protein RbsA"/>
    <property type="match status" value="1"/>
</dbReference>
<dbReference type="InterPro" id="IPR027417">
    <property type="entry name" value="P-loop_NTPase"/>
</dbReference>
<keyword evidence="5" id="KW-0762">Sugar transport</keyword>
<dbReference type="AlphaFoldDB" id="A0AA90R3G5"/>
<evidence type="ECO:0000256" key="4">
    <source>
        <dbReference type="ARBA" id="ARBA00022475"/>
    </source>
</evidence>
<dbReference type="PROSITE" id="PS50893">
    <property type="entry name" value="ABC_TRANSPORTER_2"/>
    <property type="match status" value="2"/>
</dbReference>
<dbReference type="InterPro" id="IPR003593">
    <property type="entry name" value="AAA+_ATPase"/>
</dbReference>
<comment type="subcellular location">
    <subcellularLocation>
        <location evidence="2">Cell inner membrane</location>
    </subcellularLocation>
    <subcellularLocation>
        <location evidence="1">Cell membrane</location>
        <topology evidence="1">Peripheral membrane protein</topology>
    </subcellularLocation>
</comment>
<evidence type="ECO:0000256" key="6">
    <source>
        <dbReference type="ARBA" id="ARBA00022737"/>
    </source>
</evidence>
<keyword evidence="8 12" id="KW-0067">ATP-binding</keyword>
<dbReference type="PANTHER" id="PTHR43790:SF1">
    <property type="entry name" value="XYLOSE IMPORT ATP-BINDING PROTEIN XYLG"/>
    <property type="match status" value="1"/>
</dbReference>
<dbReference type="PANTHER" id="PTHR43790">
    <property type="entry name" value="CARBOHYDRATE TRANSPORT ATP-BINDING PROTEIN MG119-RELATED"/>
    <property type="match status" value="1"/>
</dbReference>
<sequence length="506" mass="55595">MEAFALQMQGITKEFPGVKALDNVTFSVRKGEIHALCGENGAGKSTLMKVLSGVYPSGSYSGQILINGKEVSFKSIKESQIAGVSIIYQELALVGEMSVAENIFLSHDLMRSKVIDWNKINTEAQKWLKYIGLDIDPETKVNQLTVGKQQLIEITKALTHHTDILILDEPTAALTESDVEILKGILMDLRSKGVTCIYISHKLGEVMALADSVTILRDGRTIGTYPISEMNEDKIIEKMVGRELTELFPYEPRKIGENVLEVENYSFYDKKANKMIVKNASFNLKKGEILGFSGLMGAGRTELFISLFGGLEGKKQGQVVIDGKEVHIQKPADAIKAGLAYVSEDRKKYGLVLGMDIAKNSTLVALNKVIKLKVIDDALEIKRAEEITKKMKLKAPNLEAKVGQLSGGNQQKVVLSKWILNDPKILVLDEPTRGIDVGAKYEIYKIINELAEQGVGIVIVSSELPEVLGMSDRVLVMSEGEIMGEFSRVEATQEKIMACATGGKKL</sequence>
<dbReference type="RefSeq" id="WP_308912677.1">
    <property type="nucleotide sequence ID" value="NZ_JAVGVR010000001.1"/>
</dbReference>
<evidence type="ECO:0000259" key="11">
    <source>
        <dbReference type="PROSITE" id="PS50893"/>
    </source>
</evidence>
<keyword evidence="10" id="KW-0472">Membrane</keyword>
<proteinExistence type="predicted"/>
<keyword evidence="13" id="KW-1185">Reference proteome</keyword>
<dbReference type="Gene3D" id="3.40.50.300">
    <property type="entry name" value="P-loop containing nucleotide triphosphate hydrolases"/>
    <property type="match status" value="2"/>
</dbReference>
<dbReference type="NCBIfam" id="NF010069">
    <property type="entry name" value="PRK13549.1"/>
    <property type="match status" value="1"/>
</dbReference>
<keyword evidence="4" id="KW-1003">Cell membrane</keyword>
<evidence type="ECO:0000256" key="10">
    <source>
        <dbReference type="ARBA" id="ARBA00023136"/>
    </source>
</evidence>
<dbReference type="SMART" id="SM00382">
    <property type="entry name" value="AAA"/>
    <property type="match status" value="2"/>
</dbReference>
<dbReference type="SUPFAM" id="SSF52540">
    <property type="entry name" value="P-loop containing nucleoside triphosphate hydrolases"/>
    <property type="match status" value="2"/>
</dbReference>
<evidence type="ECO:0000256" key="2">
    <source>
        <dbReference type="ARBA" id="ARBA00004533"/>
    </source>
</evidence>
<feature type="domain" description="ABC transporter" evidence="11">
    <location>
        <begin position="6"/>
        <end position="243"/>
    </location>
</feature>
<dbReference type="EMBL" id="JAVGVR010000001">
    <property type="protein sequence ID" value="MDQ6594933.1"/>
    <property type="molecule type" value="Genomic_DNA"/>
</dbReference>
<dbReference type="Pfam" id="PF00005">
    <property type="entry name" value="ABC_tran"/>
    <property type="match status" value="2"/>
</dbReference>
<evidence type="ECO:0000313" key="12">
    <source>
        <dbReference type="EMBL" id="MDQ6594933.1"/>
    </source>
</evidence>
<feature type="domain" description="ABC transporter" evidence="11">
    <location>
        <begin position="260"/>
        <end position="504"/>
    </location>
</feature>
<reference evidence="12" key="1">
    <citation type="submission" date="2023-08" db="EMBL/GenBank/DDBJ databases">
        <title>Nitrogen cycling bacteria in agricultural field soils.</title>
        <authorList>
            <person name="Jang J."/>
        </authorList>
    </citation>
    <scope>NUCLEOTIDE SEQUENCE</scope>
    <source>
        <strain evidence="12">PS3-36</strain>
    </source>
</reference>
<name>A0AA90R3G5_9BACI</name>
<dbReference type="FunFam" id="3.40.50.300:FF:000126">
    <property type="entry name" value="Galactose/methyl galactoside import ATP-binding protein MglA"/>
    <property type="match status" value="1"/>
</dbReference>
<organism evidence="12 13">
    <name type="scientific">Bacillus salipaludis</name>
    <dbReference type="NCBI Taxonomy" id="2547811"/>
    <lineage>
        <taxon>Bacteria</taxon>
        <taxon>Bacillati</taxon>
        <taxon>Bacillota</taxon>
        <taxon>Bacilli</taxon>
        <taxon>Bacillales</taxon>
        <taxon>Bacillaceae</taxon>
        <taxon>Bacillus</taxon>
    </lineage>
</organism>
<dbReference type="InterPro" id="IPR050107">
    <property type="entry name" value="ABC_carbohydrate_import_ATPase"/>
</dbReference>
<evidence type="ECO:0000256" key="5">
    <source>
        <dbReference type="ARBA" id="ARBA00022597"/>
    </source>
</evidence>
<evidence type="ECO:0000256" key="7">
    <source>
        <dbReference type="ARBA" id="ARBA00022741"/>
    </source>
</evidence>
<keyword evidence="7" id="KW-0547">Nucleotide-binding</keyword>
<comment type="caution">
    <text evidence="12">The sequence shown here is derived from an EMBL/GenBank/DDBJ whole genome shotgun (WGS) entry which is preliminary data.</text>
</comment>
<dbReference type="CDD" id="cd03216">
    <property type="entry name" value="ABC_Carb_Monos_I"/>
    <property type="match status" value="1"/>
</dbReference>
<dbReference type="CDD" id="cd03215">
    <property type="entry name" value="ABC_Carb_Monos_II"/>
    <property type="match status" value="1"/>
</dbReference>
<dbReference type="PROSITE" id="PS00211">
    <property type="entry name" value="ABC_TRANSPORTER_1"/>
    <property type="match status" value="1"/>
</dbReference>
<dbReference type="Proteomes" id="UP001178888">
    <property type="component" value="Unassembled WGS sequence"/>
</dbReference>
<evidence type="ECO:0000256" key="1">
    <source>
        <dbReference type="ARBA" id="ARBA00004202"/>
    </source>
</evidence>
<dbReference type="GO" id="GO:0016887">
    <property type="term" value="F:ATP hydrolysis activity"/>
    <property type="evidence" value="ECO:0007669"/>
    <property type="project" value="InterPro"/>
</dbReference>
<dbReference type="GO" id="GO:0005886">
    <property type="term" value="C:plasma membrane"/>
    <property type="evidence" value="ECO:0007669"/>
    <property type="project" value="UniProtKB-SubCell"/>
</dbReference>
<dbReference type="GO" id="GO:0015749">
    <property type="term" value="P:monosaccharide transmembrane transport"/>
    <property type="evidence" value="ECO:0007669"/>
    <property type="project" value="UniProtKB-ARBA"/>
</dbReference>
<dbReference type="GO" id="GO:0005524">
    <property type="term" value="F:ATP binding"/>
    <property type="evidence" value="ECO:0007669"/>
    <property type="project" value="UniProtKB-KW"/>
</dbReference>
<keyword evidence="6" id="KW-0677">Repeat</keyword>
<evidence type="ECO:0000256" key="9">
    <source>
        <dbReference type="ARBA" id="ARBA00022967"/>
    </source>
</evidence>